<dbReference type="SUPFAM" id="SSF50729">
    <property type="entry name" value="PH domain-like"/>
    <property type="match status" value="1"/>
</dbReference>
<reference evidence="4" key="1">
    <citation type="submission" date="2019-12" db="EMBL/GenBank/DDBJ databases">
        <authorList>
            <person name="Scholes J."/>
        </authorList>
    </citation>
    <scope>NUCLEOTIDE SEQUENCE</scope>
</reference>
<keyword evidence="5" id="KW-1185">Reference proteome</keyword>
<accession>A0A9N7NZN5</accession>
<evidence type="ECO:0000259" key="3">
    <source>
        <dbReference type="Pfam" id="PF08458"/>
    </source>
</evidence>
<dbReference type="Gene3D" id="2.30.29.30">
    <property type="entry name" value="Pleckstrin-homology domain (PH domain)/Phosphotyrosine-binding domain (PTB)"/>
    <property type="match status" value="1"/>
</dbReference>
<feature type="domain" description="VAN3-binding protein-like auxin canalisation" evidence="2">
    <location>
        <begin position="117"/>
        <end position="251"/>
    </location>
</feature>
<dbReference type="PANTHER" id="PTHR31351:SF2">
    <property type="entry name" value="PHOSPHOINOSITIDE BINDING PROTEIN"/>
    <property type="match status" value="1"/>
</dbReference>
<dbReference type="InterPro" id="IPR040269">
    <property type="entry name" value="VAB"/>
</dbReference>
<dbReference type="InterPro" id="IPR013666">
    <property type="entry name" value="PH_pln"/>
</dbReference>
<name>A0A9N7NZN5_STRHE</name>
<feature type="domain" description="Pleckstrin-like plant" evidence="3">
    <location>
        <begin position="278"/>
        <end position="376"/>
    </location>
</feature>
<feature type="compositionally biased region" description="Polar residues" evidence="1">
    <location>
        <begin position="1"/>
        <end position="21"/>
    </location>
</feature>
<feature type="region of interest" description="Disordered" evidence="1">
    <location>
        <begin position="1"/>
        <end position="31"/>
    </location>
</feature>
<dbReference type="AlphaFoldDB" id="A0A9N7NZN5"/>
<comment type="caution">
    <text evidence="4">The sequence shown here is derived from an EMBL/GenBank/DDBJ whole genome shotgun (WGS) entry which is preliminary data.</text>
</comment>
<evidence type="ECO:0000313" key="4">
    <source>
        <dbReference type="EMBL" id="CAA0841459.1"/>
    </source>
</evidence>
<dbReference type="PANTHER" id="PTHR31351">
    <property type="entry name" value="EXPRESSED PROTEIN"/>
    <property type="match status" value="1"/>
</dbReference>
<evidence type="ECO:0000256" key="1">
    <source>
        <dbReference type="SAM" id="MobiDB-lite"/>
    </source>
</evidence>
<evidence type="ECO:0000259" key="2">
    <source>
        <dbReference type="Pfam" id="PF05703"/>
    </source>
</evidence>
<organism evidence="4 5">
    <name type="scientific">Striga hermonthica</name>
    <name type="common">Purple witchweed</name>
    <name type="synonym">Buchnera hermonthica</name>
    <dbReference type="NCBI Taxonomy" id="68872"/>
    <lineage>
        <taxon>Eukaryota</taxon>
        <taxon>Viridiplantae</taxon>
        <taxon>Streptophyta</taxon>
        <taxon>Embryophyta</taxon>
        <taxon>Tracheophyta</taxon>
        <taxon>Spermatophyta</taxon>
        <taxon>Magnoliopsida</taxon>
        <taxon>eudicotyledons</taxon>
        <taxon>Gunneridae</taxon>
        <taxon>Pentapetalae</taxon>
        <taxon>asterids</taxon>
        <taxon>lamiids</taxon>
        <taxon>Lamiales</taxon>
        <taxon>Orobanchaceae</taxon>
        <taxon>Buchnereae</taxon>
        <taxon>Striga</taxon>
    </lineage>
</organism>
<sequence length="379" mass="41429">MRWSKSSTLLGTFQQQHSKQMSVERGRAEPKCRPNELENIDEENVAEWAPVVCPQPETPTESMEFLARSWSVSALELSKALGNTKQDEGLSNVQAQLGLSLANKALLPSESHAESASVGEDAKFYRSMMKRKSAGRWVKDQRERKKHEIRAHNAHLHAAVSVAGVAAAVAALAVGKQGIATPAAVASAAAVVASHCIEMAEEMGAEREHILSAVNSAVNARTNGDVMALTAGAATALRGAAILRARLQNEHGPATITENFRKNNVSLSLNFVSKGGHLLKRTRKGDLHRKQVSVNINSNWQVVAKMKSKHMGGTFTKKKKCVVSGVYSDIRAWPGRETEMSSYFAVQTEERVIEFECKSKGEKQMWVEGIQQLLHLICI</sequence>
<feature type="domain" description="VAN3-binding protein-like auxin canalisation" evidence="2">
    <location>
        <begin position="56"/>
        <end position="91"/>
    </location>
</feature>
<dbReference type="InterPro" id="IPR011993">
    <property type="entry name" value="PH-like_dom_sf"/>
</dbReference>
<evidence type="ECO:0000313" key="5">
    <source>
        <dbReference type="Proteomes" id="UP001153555"/>
    </source>
</evidence>
<evidence type="ECO:0008006" key="6">
    <source>
        <dbReference type="Google" id="ProtNLM"/>
    </source>
</evidence>
<proteinExistence type="predicted"/>
<gene>
    <name evidence="4" type="ORF">SHERM_07470</name>
</gene>
<feature type="compositionally biased region" description="Basic and acidic residues" evidence="1">
    <location>
        <begin position="22"/>
        <end position="31"/>
    </location>
</feature>
<dbReference type="Pfam" id="PF05703">
    <property type="entry name" value="Auxin_canalis"/>
    <property type="match status" value="2"/>
</dbReference>
<dbReference type="EMBL" id="CACSLK010034108">
    <property type="protein sequence ID" value="CAA0841459.1"/>
    <property type="molecule type" value="Genomic_DNA"/>
</dbReference>
<dbReference type="Proteomes" id="UP001153555">
    <property type="component" value="Unassembled WGS sequence"/>
</dbReference>
<dbReference type="InterPro" id="IPR008546">
    <property type="entry name" value="VAN3-bd-like_auxin_canal"/>
</dbReference>
<dbReference type="OrthoDB" id="1926216at2759"/>
<dbReference type="Pfam" id="PF08458">
    <property type="entry name" value="PH_2"/>
    <property type="match status" value="1"/>
</dbReference>
<protein>
    <recommendedName>
        <fullName evidence="6">PH domain-containing protein</fullName>
    </recommendedName>
</protein>